<organism evidence="1 2">
    <name type="scientific">Anaerococcus kampingae</name>
    <dbReference type="NCBI Taxonomy" id="3115614"/>
    <lineage>
        <taxon>Bacteria</taxon>
        <taxon>Bacillati</taxon>
        <taxon>Bacillota</taxon>
        <taxon>Tissierellia</taxon>
        <taxon>Tissierellales</taxon>
        <taxon>Peptoniphilaceae</taxon>
        <taxon>Anaerococcus</taxon>
    </lineage>
</organism>
<protein>
    <submittedName>
        <fullName evidence="1">Nitrous oxide-stimulated promoter family protein</fullName>
    </submittedName>
</protein>
<evidence type="ECO:0000313" key="1">
    <source>
        <dbReference type="EMBL" id="MFO3666814.1"/>
    </source>
</evidence>
<accession>A0ABW9MD22</accession>
<dbReference type="NCBIfam" id="NF007714">
    <property type="entry name" value="PRK10410.1-2"/>
    <property type="match status" value="1"/>
</dbReference>
<proteinExistence type="predicted"/>
<dbReference type="Pfam" id="PF11756">
    <property type="entry name" value="YgbA_NO"/>
    <property type="match status" value="1"/>
</dbReference>
<dbReference type="RefSeq" id="WP_410035380.1">
    <property type="nucleotide sequence ID" value="NZ_JBGMEF010000016.1"/>
</dbReference>
<keyword evidence="2" id="KW-1185">Reference proteome</keyword>
<reference evidence="1 2" key="1">
    <citation type="journal article" date="2025" name="Anaerobe">
        <title>Description of Anaerococcus kampingiae sp. nov., Anaerococcus groningensis sp. nov., Anaerococcus martiniensis sp. nov., and Anaerococcus cruorum sp. nov., isolated from human clinical specimens.</title>
        <authorList>
            <person name="Boiten K.E."/>
            <person name="Meijer J."/>
            <person name="van Wezel E.M."/>
            <person name="Veloo A.C.M."/>
        </authorList>
    </citation>
    <scope>NUCLEOTIDE SEQUENCE [LARGE SCALE GENOMIC DNA]</scope>
    <source>
        <strain evidence="1 2">ENR0874</strain>
    </source>
</reference>
<gene>
    <name evidence="1" type="ORF">ACCQ42_03410</name>
</gene>
<comment type="caution">
    <text evidence="1">The sequence shown here is derived from an EMBL/GenBank/DDBJ whole genome shotgun (WGS) entry which is preliminary data.</text>
</comment>
<dbReference type="EMBL" id="JBGMEF010000016">
    <property type="protein sequence ID" value="MFO3666814.1"/>
    <property type="molecule type" value="Genomic_DNA"/>
</dbReference>
<dbReference type="InterPro" id="IPR020483">
    <property type="entry name" value="Uncharacterised_YgbA"/>
</dbReference>
<name>A0ABW9MD22_9FIRM</name>
<sequence>MKTKRDRNLAIVCQMIDIYYKGNPDEDHDKDELKSYVKKRLEACPHGDDKPFCSTCKIHCYDKKHRSIIKKVMRYAGPRMLFKSPISLLAHTLAELRSRKS</sequence>
<dbReference type="Proteomes" id="UP001637994">
    <property type="component" value="Unassembled WGS sequence"/>
</dbReference>
<evidence type="ECO:0000313" key="2">
    <source>
        <dbReference type="Proteomes" id="UP001637994"/>
    </source>
</evidence>